<dbReference type="InterPro" id="IPR019826">
    <property type="entry name" value="Carboxylesterase_B_AS"/>
</dbReference>
<comment type="caution">
    <text evidence="5">The sequence shown here is derived from an EMBL/GenBank/DDBJ whole genome shotgun (WGS) entry which is preliminary data.</text>
</comment>
<dbReference type="EC" id="3.1.1.-" evidence="3"/>
<keyword evidence="2 3" id="KW-0378">Hydrolase</keyword>
<dbReference type="Gene3D" id="3.40.50.1820">
    <property type="entry name" value="alpha/beta hydrolase"/>
    <property type="match status" value="1"/>
</dbReference>
<accession>A0A4R7J9T2</accession>
<gene>
    <name evidence="5" type="ORF">CLV29_1711</name>
</gene>
<dbReference type="PANTHER" id="PTHR11559">
    <property type="entry name" value="CARBOXYLESTERASE"/>
    <property type="match status" value="1"/>
</dbReference>
<dbReference type="SUPFAM" id="SSF53474">
    <property type="entry name" value="alpha/beta-Hydrolases"/>
    <property type="match status" value="1"/>
</dbReference>
<evidence type="ECO:0000256" key="3">
    <source>
        <dbReference type="RuleBase" id="RU361235"/>
    </source>
</evidence>
<sequence length="480" mass="51672">MRGVRRGPVDTWRGIPFAAPALGPLRFRAPQPVHAWEGVRDASQFGEPPSQRVGLGASEGHISEDALTINVSRRHTTAPGPRPVLVFLYGGANIGGTSSYPMFEGLPFLEADDMVYVTGNYRVGPFGFVDFSRYSSPEHPIDGNLGLRDQLAILEWVNRNITAFGGDPGNVTLAGQSAGALGVSTLMTVPRAAGLFHAAIAQSSPVASVVDRARGDDRARRVVEALGASDRTPAEALAEADSPRLLAAADTGLASEQDEFPGILSYASVVDGELLPEHPLDVLAEGRAHPVPLLIGTTDNEGTLFARGAKVSPAQQVETLLTHAGPAAASRLRAAYPGLPRSRAAIALSGDFLFWAPSVRAAEGQARIAPVWMYRYDYATPLLRALRLGATHGMDLMAVFGPANSELGRKAHLLGGRKDLARVTATMQATWMQMVTRHSQQWDQYVAPDRSTLIVTPRPHVEADPRADRREAWEQFPYYR</sequence>
<evidence type="ECO:0000259" key="4">
    <source>
        <dbReference type="Pfam" id="PF00135"/>
    </source>
</evidence>
<protein>
    <recommendedName>
        <fullName evidence="3">Carboxylic ester hydrolase</fullName>
        <ecNumber evidence="3">3.1.1.-</ecNumber>
    </recommendedName>
</protein>
<reference evidence="5 6" key="1">
    <citation type="submission" date="2019-03" db="EMBL/GenBank/DDBJ databases">
        <title>Genomic Encyclopedia of Archaeal and Bacterial Type Strains, Phase II (KMG-II): from individual species to whole genera.</title>
        <authorList>
            <person name="Goeker M."/>
        </authorList>
    </citation>
    <scope>NUCLEOTIDE SEQUENCE [LARGE SCALE GENOMIC DNA]</scope>
    <source>
        <strain evidence="5 6">DSM 24323</strain>
    </source>
</reference>
<dbReference type="EMBL" id="SOAW01000001">
    <property type="protein sequence ID" value="TDT34064.1"/>
    <property type="molecule type" value="Genomic_DNA"/>
</dbReference>
<dbReference type="GO" id="GO:0016787">
    <property type="term" value="F:hydrolase activity"/>
    <property type="evidence" value="ECO:0007669"/>
    <property type="project" value="UniProtKB-KW"/>
</dbReference>
<dbReference type="Proteomes" id="UP000295371">
    <property type="component" value="Unassembled WGS sequence"/>
</dbReference>
<feature type="domain" description="Carboxylesterase type B" evidence="4">
    <location>
        <begin position="8"/>
        <end position="459"/>
    </location>
</feature>
<name>A0A4R7J9T2_9ACTN</name>
<proteinExistence type="inferred from homology"/>
<evidence type="ECO:0000256" key="2">
    <source>
        <dbReference type="ARBA" id="ARBA00022801"/>
    </source>
</evidence>
<dbReference type="Pfam" id="PF00135">
    <property type="entry name" value="COesterase"/>
    <property type="match status" value="1"/>
</dbReference>
<dbReference type="InterPro" id="IPR002018">
    <property type="entry name" value="CarbesteraseB"/>
</dbReference>
<dbReference type="InterPro" id="IPR050309">
    <property type="entry name" value="Type-B_Carboxylest/Lipase"/>
</dbReference>
<evidence type="ECO:0000313" key="6">
    <source>
        <dbReference type="Proteomes" id="UP000295371"/>
    </source>
</evidence>
<organism evidence="5 6">
    <name type="scientific">Naumannella halotolerans</name>
    <dbReference type="NCBI Taxonomy" id="993414"/>
    <lineage>
        <taxon>Bacteria</taxon>
        <taxon>Bacillati</taxon>
        <taxon>Actinomycetota</taxon>
        <taxon>Actinomycetes</taxon>
        <taxon>Propionibacteriales</taxon>
        <taxon>Propionibacteriaceae</taxon>
        <taxon>Naumannella</taxon>
    </lineage>
</organism>
<dbReference type="InterPro" id="IPR029058">
    <property type="entry name" value="AB_hydrolase_fold"/>
</dbReference>
<dbReference type="AlphaFoldDB" id="A0A4R7J9T2"/>
<evidence type="ECO:0000256" key="1">
    <source>
        <dbReference type="ARBA" id="ARBA00005964"/>
    </source>
</evidence>
<evidence type="ECO:0000313" key="5">
    <source>
        <dbReference type="EMBL" id="TDT34064.1"/>
    </source>
</evidence>
<comment type="similarity">
    <text evidence="1 3">Belongs to the type-B carboxylesterase/lipase family.</text>
</comment>
<keyword evidence="6" id="KW-1185">Reference proteome</keyword>
<dbReference type="PROSITE" id="PS00122">
    <property type="entry name" value="CARBOXYLESTERASE_B_1"/>
    <property type="match status" value="1"/>
</dbReference>